<evidence type="ECO:0000313" key="5">
    <source>
        <dbReference type="Proteomes" id="UP000017819"/>
    </source>
</evidence>
<dbReference type="CDD" id="cd01949">
    <property type="entry name" value="GGDEF"/>
    <property type="match status" value="1"/>
</dbReference>
<name>V4RD11_9HYPH</name>
<dbReference type="InterPro" id="IPR050706">
    <property type="entry name" value="Cyclic-di-GMP_PDE-like"/>
</dbReference>
<evidence type="ECO:0000259" key="2">
    <source>
        <dbReference type="PROSITE" id="PS50883"/>
    </source>
</evidence>
<evidence type="ECO:0000259" key="3">
    <source>
        <dbReference type="PROSITE" id="PS50887"/>
    </source>
</evidence>
<dbReference type="PANTHER" id="PTHR33121:SF79">
    <property type="entry name" value="CYCLIC DI-GMP PHOSPHODIESTERASE PDED-RELATED"/>
    <property type="match status" value="1"/>
</dbReference>
<dbReference type="AlphaFoldDB" id="V4RD11"/>
<dbReference type="InterPro" id="IPR001633">
    <property type="entry name" value="EAL_dom"/>
</dbReference>
<reference evidence="4 5" key="1">
    <citation type="journal article" date="2014" name="Genome Announc.">
        <title>Draft Genome Sequence of Lutibaculum baratangense Strain AMV1T, Isolated from a Mud Volcano in Andamans, India.</title>
        <authorList>
            <person name="Singh A."/>
            <person name="Sreenivas A."/>
            <person name="Sathyanarayana Reddy G."/>
            <person name="Pinnaka A.K."/>
            <person name="Shivaji S."/>
        </authorList>
    </citation>
    <scope>NUCLEOTIDE SEQUENCE [LARGE SCALE GENOMIC DNA]</scope>
    <source>
        <strain evidence="4 5">AMV1</strain>
    </source>
</reference>
<proteinExistence type="predicted"/>
<dbReference type="PROSITE" id="PS50887">
    <property type="entry name" value="GGDEF"/>
    <property type="match status" value="1"/>
</dbReference>
<dbReference type="EMBL" id="AWXZ01000035">
    <property type="protein sequence ID" value="ESR24036.1"/>
    <property type="molecule type" value="Genomic_DNA"/>
</dbReference>
<dbReference type="GO" id="GO:0071111">
    <property type="term" value="F:cyclic-guanylate-specific phosphodiesterase activity"/>
    <property type="evidence" value="ECO:0007669"/>
    <property type="project" value="InterPro"/>
</dbReference>
<accession>V4RD11</accession>
<dbReference type="InterPro" id="IPR029787">
    <property type="entry name" value="Nucleotide_cyclase"/>
</dbReference>
<sequence>MHQGADAADRPEPPTRTGGTLDILDSVQCAVYHWNVASDELRWSANAARLFRIPSIEAIDSGRRFVRLLDPSGPPGRYDVVMQSGARDPGPGVPYQVVYRMAGGDRDPGPIIEDFGRWFAGPDGRPAVAQGIVRVVPAAGDAVASSEYDLHTGALMRRRFLELVAASIEAAQRVRVSCALAVVAVDHLGMFNDAYGYEAGEDVIAGAAKRIARQVRRGDQMGRLSGNKIGVLLNSCSESDLRIAAARFSDAVASEPIPTRSGSVGATISIGGVVLPRYGRTADEALAHAMQALGEARDHTKGGLCLYEPSPGADVARRRNAEVSAEVIEALNANRLVFALQPIASTGTRAVVHHEVLCRLRMPDGRILNAAEFIESAERLGIIRLIDQRMMDLTLAALGDDPGLSLSLNVSAASVLDVSWFARLACHLRSDRDIARRLMVEVTETVAIEDLDRAADFVRALKDLGCKVAIDDFGAGHTSFRNLRSLGADVVKIDGSFVDTITTSEDTLFFVRTLVALARHLGLGTVAERVTTEEQARILQEAGVEHLQGYLIGKPKLYEMPKDTAVAT</sequence>
<dbReference type="InterPro" id="IPR035919">
    <property type="entry name" value="EAL_sf"/>
</dbReference>
<dbReference type="PATRIC" id="fig|631454.5.peg.2454"/>
<comment type="caution">
    <text evidence="4">The sequence shown here is derived from an EMBL/GenBank/DDBJ whole genome shotgun (WGS) entry which is preliminary data.</text>
</comment>
<dbReference type="PROSITE" id="PS50883">
    <property type="entry name" value="EAL"/>
    <property type="match status" value="1"/>
</dbReference>
<dbReference type="STRING" id="631454.N177_2485"/>
<dbReference type="Pfam" id="PF00990">
    <property type="entry name" value="GGDEF"/>
    <property type="match status" value="1"/>
</dbReference>
<keyword evidence="5" id="KW-1185">Reference proteome</keyword>
<protein>
    <submittedName>
        <fullName evidence="4">Diguanylate cyclase/phosphodiesterase (GGDEF &amp; EAL domains) with PAS/PAC sensor(S)</fullName>
    </submittedName>
</protein>
<dbReference type="Gene3D" id="3.30.70.270">
    <property type="match status" value="1"/>
</dbReference>
<dbReference type="SUPFAM" id="SSF55073">
    <property type="entry name" value="Nucleotide cyclase"/>
    <property type="match status" value="1"/>
</dbReference>
<feature type="domain" description="GGDEF" evidence="3">
    <location>
        <begin position="176"/>
        <end position="309"/>
    </location>
</feature>
<evidence type="ECO:0000313" key="4">
    <source>
        <dbReference type="EMBL" id="ESR24036.1"/>
    </source>
</evidence>
<dbReference type="InterPro" id="IPR000160">
    <property type="entry name" value="GGDEF_dom"/>
</dbReference>
<dbReference type="OrthoDB" id="9814202at2"/>
<evidence type="ECO:0000256" key="1">
    <source>
        <dbReference type="SAM" id="MobiDB-lite"/>
    </source>
</evidence>
<dbReference type="Proteomes" id="UP000017819">
    <property type="component" value="Unassembled WGS sequence"/>
</dbReference>
<dbReference type="Pfam" id="PF00563">
    <property type="entry name" value="EAL"/>
    <property type="match status" value="1"/>
</dbReference>
<dbReference type="InterPro" id="IPR043128">
    <property type="entry name" value="Rev_trsase/Diguanyl_cyclase"/>
</dbReference>
<feature type="region of interest" description="Disordered" evidence="1">
    <location>
        <begin position="1"/>
        <end position="20"/>
    </location>
</feature>
<organism evidence="4 5">
    <name type="scientific">Lutibaculum baratangense AMV1</name>
    <dbReference type="NCBI Taxonomy" id="631454"/>
    <lineage>
        <taxon>Bacteria</taxon>
        <taxon>Pseudomonadati</taxon>
        <taxon>Pseudomonadota</taxon>
        <taxon>Alphaproteobacteria</taxon>
        <taxon>Hyphomicrobiales</taxon>
        <taxon>Tepidamorphaceae</taxon>
        <taxon>Lutibaculum</taxon>
    </lineage>
</organism>
<dbReference type="Gene3D" id="3.20.20.450">
    <property type="entry name" value="EAL domain"/>
    <property type="match status" value="1"/>
</dbReference>
<feature type="domain" description="EAL" evidence="2">
    <location>
        <begin position="320"/>
        <end position="568"/>
    </location>
</feature>
<dbReference type="CDD" id="cd01948">
    <property type="entry name" value="EAL"/>
    <property type="match status" value="1"/>
</dbReference>
<dbReference type="NCBIfam" id="TIGR00254">
    <property type="entry name" value="GGDEF"/>
    <property type="match status" value="1"/>
</dbReference>
<dbReference type="RefSeq" id="WP_023432614.1">
    <property type="nucleotide sequence ID" value="NZ_AWXZ01000035.1"/>
</dbReference>
<dbReference type="PANTHER" id="PTHR33121">
    <property type="entry name" value="CYCLIC DI-GMP PHOSPHODIESTERASE PDEF"/>
    <property type="match status" value="1"/>
</dbReference>
<dbReference type="SMART" id="SM00052">
    <property type="entry name" value="EAL"/>
    <property type="match status" value="1"/>
</dbReference>
<dbReference type="SMART" id="SM00267">
    <property type="entry name" value="GGDEF"/>
    <property type="match status" value="1"/>
</dbReference>
<dbReference type="eggNOG" id="COG5001">
    <property type="taxonomic scope" value="Bacteria"/>
</dbReference>
<dbReference type="SUPFAM" id="SSF141868">
    <property type="entry name" value="EAL domain-like"/>
    <property type="match status" value="1"/>
</dbReference>
<gene>
    <name evidence="4" type="ORF">N177_2485</name>
</gene>